<dbReference type="Gene3D" id="1.25.40.420">
    <property type="match status" value="1"/>
</dbReference>
<dbReference type="GO" id="GO:0048512">
    <property type="term" value="P:circadian behavior"/>
    <property type="evidence" value="ECO:0007669"/>
    <property type="project" value="TreeGrafter"/>
</dbReference>
<dbReference type="GO" id="GO:0050804">
    <property type="term" value="P:modulation of chemical synaptic transmission"/>
    <property type="evidence" value="ECO:0007669"/>
    <property type="project" value="TreeGrafter"/>
</dbReference>
<dbReference type="GO" id="GO:0005737">
    <property type="term" value="C:cytoplasm"/>
    <property type="evidence" value="ECO:0007669"/>
    <property type="project" value="TreeGrafter"/>
</dbReference>
<dbReference type="InterPro" id="IPR011705">
    <property type="entry name" value="BACK"/>
</dbReference>
<dbReference type="SMART" id="SM00225">
    <property type="entry name" value="BTB"/>
    <property type="match status" value="1"/>
</dbReference>
<accession>A0A7E4ZWN8</accession>
<evidence type="ECO:0000313" key="3">
    <source>
        <dbReference type="WBParaSite" id="Pan_g21811.t1"/>
    </source>
</evidence>
<protein>
    <submittedName>
        <fullName evidence="3">BTB domain-containing protein</fullName>
    </submittedName>
</protein>
<dbReference type="SUPFAM" id="SSF54695">
    <property type="entry name" value="POZ domain"/>
    <property type="match status" value="1"/>
</dbReference>
<dbReference type="PANTHER" id="PTHR46306:SF1">
    <property type="entry name" value="BTB_POZ DOMAIN-CONTAINING PROTEIN 9"/>
    <property type="match status" value="1"/>
</dbReference>
<feature type="domain" description="BTB" evidence="1">
    <location>
        <begin position="18"/>
        <end position="85"/>
    </location>
</feature>
<dbReference type="Gene3D" id="2.60.120.260">
    <property type="entry name" value="Galactose-binding domain-like"/>
    <property type="match status" value="2"/>
</dbReference>
<dbReference type="PROSITE" id="PS50097">
    <property type="entry name" value="BTB"/>
    <property type="match status" value="1"/>
</dbReference>
<dbReference type="InterPro" id="IPR011333">
    <property type="entry name" value="SKP1/BTB/POZ_sf"/>
</dbReference>
<evidence type="ECO:0000313" key="2">
    <source>
        <dbReference type="Proteomes" id="UP000492821"/>
    </source>
</evidence>
<dbReference type="SUPFAM" id="SSF49785">
    <property type="entry name" value="Galactose-binding domain-like"/>
    <property type="match status" value="2"/>
</dbReference>
<reference evidence="3" key="2">
    <citation type="submission" date="2020-10" db="UniProtKB">
        <authorList>
            <consortium name="WormBaseParasite"/>
        </authorList>
    </citation>
    <scope>IDENTIFICATION</scope>
</reference>
<dbReference type="Proteomes" id="UP000492821">
    <property type="component" value="Unassembled WGS sequence"/>
</dbReference>
<dbReference type="Pfam" id="PF07707">
    <property type="entry name" value="BACK"/>
    <property type="match status" value="1"/>
</dbReference>
<dbReference type="Gene3D" id="3.30.710.10">
    <property type="entry name" value="Potassium Channel Kv1.1, Chain A"/>
    <property type="match status" value="1"/>
</dbReference>
<reference evidence="2" key="1">
    <citation type="journal article" date="2013" name="Genetics">
        <title>The draft genome and transcriptome of Panagrellus redivivus are shaped by the harsh demands of a free-living lifestyle.</title>
        <authorList>
            <person name="Srinivasan J."/>
            <person name="Dillman A.R."/>
            <person name="Macchietto M.G."/>
            <person name="Heikkinen L."/>
            <person name="Lakso M."/>
            <person name="Fracchia K.M."/>
            <person name="Antoshechkin I."/>
            <person name="Mortazavi A."/>
            <person name="Wong G."/>
            <person name="Sternberg P.W."/>
        </authorList>
    </citation>
    <scope>NUCLEOTIDE SEQUENCE [LARGE SCALE GENOMIC DNA]</scope>
    <source>
        <strain evidence="2">MT8872</strain>
    </source>
</reference>
<dbReference type="InterPro" id="IPR000210">
    <property type="entry name" value="BTB/POZ_dom"/>
</dbReference>
<organism evidence="2 3">
    <name type="scientific">Panagrellus redivivus</name>
    <name type="common">Microworm</name>
    <dbReference type="NCBI Taxonomy" id="6233"/>
    <lineage>
        <taxon>Eukaryota</taxon>
        <taxon>Metazoa</taxon>
        <taxon>Ecdysozoa</taxon>
        <taxon>Nematoda</taxon>
        <taxon>Chromadorea</taxon>
        <taxon>Rhabditida</taxon>
        <taxon>Tylenchina</taxon>
        <taxon>Panagrolaimomorpha</taxon>
        <taxon>Panagrolaimoidea</taxon>
        <taxon>Panagrolaimidae</taxon>
        <taxon>Panagrellus</taxon>
    </lineage>
</organism>
<dbReference type="GO" id="GO:0008344">
    <property type="term" value="P:adult locomotory behavior"/>
    <property type="evidence" value="ECO:0007669"/>
    <property type="project" value="TreeGrafter"/>
</dbReference>
<dbReference type="PANTHER" id="PTHR46306">
    <property type="entry name" value="BTB/POZ DOMAIN-CONTAINING PROTEIN 9"/>
    <property type="match status" value="1"/>
</dbReference>
<dbReference type="WBParaSite" id="Pan_g21811.t1">
    <property type="protein sequence ID" value="Pan_g21811.t1"/>
    <property type="gene ID" value="Pan_g21811"/>
</dbReference>
<dbReference type="Pfam" id="PF00651">
    <property type="entry name" value="BTB"/>
    <property type="match status" value="1"/>
</dbReference>
<evidence type="ECO:0000259" key="1">
    <source>
        <dbReference type="PROSITE" id="PS50097"/>
    </source>
</evidence>
<dbReference type="InterPro" id="IPR008979">
    <property type="entry name" value="Galactose-bd-like_sf"/>
</dbReference>
<proteinExistence type="predicted"/>
<dbReference type="AlphaFoldDB" id="A0A7E4ZWN8"/>
<dbReference type="InterPro" id="IPR052407">
    <property type="entry name" value="BTB_POZ_domain_cont_9"/>
</dbReference>
<sequence length="528" mass="59433">MTVIAEKIGELYLNEEWSDVRIIIGNENLPAHRIVLVQRCPFFRNMFKSGFSESISNRIELHETPITSFKTVLKWIYTAEIKLEHVSDALEVLHLAHMYELAELVTLVIKYLKKACAVDNVSMILNTSVLLSLDHLTDHVTDFVDYQSMKFLEHDTFEQLSKDALNVILTDAVSNISDICIFRAVVRWMKANPLKPTDFPDVIKNVPLKGIPLGELIDVPSDVLDANVLVKATVEQQTAVLPRSKLRDQNVALPKYGVTVLAGGTTGFFSSPNADNFLQHTIGSSEENIVVALGHCFKLNLFKMHLCETGEKNYSYWIDVSEDNVSWTRVIDHSKYACRSLQKLYFEARPVRYIRICGTAHADGIFKIKSFEALYTPELFKVDPETTLLVPTDNVALAKKDAMILEGISKGANALIDGTFAGYDSSGGYTFDNTGTGIIVQLPQPYILDSMKLLLYDKDNRFHSYNVEVSVDQVAWTRVFSEEKVVSWCENHFDRQPVVFVKLTGTFCSVGCAFSVVHLECYAQTKTL</sequence>
<name>A0A7E4ZWN8_PANRE</name>
<keyword evidence="2" id="KW-1185">Reference proteome</keyword>